<dbReference type="SUPFAM" id="SSF56281">
    <property type="entry name" value="Metallo-hydrolase/oxidoreductase"/>
    <property type="match status" value="1"/>
</dbReference>
<evidence type="ECO:0000256" key="11">
    <source>
        <dbReference type="ARBA" id="ARBA00022833"/>
    </source>
</evidence>
<keyword evidence="11" id="KW-0862">Zinc</keyword>
<evidence type="ECO:0000256" key="6">
    <source>
        <dbReference type="ARBA" id="ARBA00012865"/>
    </source>
</evidence>
<evidence type="ECO:0000256" key="3">
    <source>
        <dbReference type="ARBA" id="ARBA00004418"/>
    </source>
</evidence>
<dbReference type="Gene3D" id="3.60.15.10">
    <property type="entry name" value="Ribonuclease Z/Hydroxyacylglutathione hydrolase-like"/>
    <property type="match status" value="1"/>
</dbReference>
<dbReference type="Pfam" id="PF00753">
    <property type="entry name" value="Lactamase_B"/>
    <property type="match status" value="1"/>
</dbReference>
<evidence type="ECO:0000313" key="15">
    <source>
        <dbReference type="Proteomes" id="UP000013909"/>
    </source>
</evidence>
<reference evidence="14 15" key="1">
    <citation type="submission" date="2013-02" db="EMBL/GenBank/DDBJ databases">
        <title>A novel strain isolated from Lonar lake, Maharashtra, India.</title>
        <authorList>
            <person name="Singh A."/>
        </authorList>
    </citation>
    <scope>NUCLEOTIDE SEQUENCE [LARGE SCALE GENOMIC DNA]</scope>
    <source>
        <strain evidence="14 15">AK24</strain>
    </source>
</reference>
<dbReference type="PANTHER" id="PTHR42951:SF4">
    <property type="entry name" value="ACYL-COENZYME A THIOESTERASE MBLAC2"/>
    <property type="match status" value="1"/>
</dbReference>
<keyword evidence="9" id="KW-0574">Periplasm</keyword>
<comment type="subcellular location">
    <subcellularLocation>
        <location evidence="3">Periplasm</location>
    </subcellularLocation>
</comment>
<dbReference type="InterPro" id="IPR001279">
    <property type="entry name" value="Metallo-B-lactamas"/>
</dbReference>
<dbReference type="GO" id="GO:0042597">
    <property type="term" value="C:periplasmic space"/>
    <property type="evidence" value="ECO:0007669"/>
    <property type="project" value="UniProtKB-SubCell"/>
</dbReference>
<dbReference type="SMART" id="SM00849">
    <property type="entry name" value="Lactamase_B"/>
    <property type="match status" value="1"/>
</dbReference>
<evidence type="ECO:0000256" key="12">
    <source>
        <dbReference type="ARBA" id="ARBA00023251"/>
    </source>
</evidence>
<name>R7ZN24_9BACT</name>
<evidence type="ECO:0000259" key="13">
    <source>
        <dbReference type="SMART" id="SM00849"/>
    </source>
</evidence>
<dbReference type="PANTHER" id="PTHR42951">
    <property type="entry name" value="METALLO-BETA-LACTAMASE DOMAIN-CONTAINING"/>
    <property type="match status" value="1"/>
</dbReference>
<comment type="similarity">
    <text evidence="4">Belongs to the metallo-beta-lactamase superfamily. Class-B beta-lactamase family.</text>
</comment>
<dbReference type="InterPro" id="IPR001018">
    <property type="entry name" value="Beta-lactamase_class-B_CS"/>
</dbReference>
<dbReference type="PATRIC" id="fig|1288963.3.peg.3896"/>
<dbReference type="InterPro" id="IPR058199">
    <property type="entry name" value="BlaB//VIM/IMP-1"/>
</dbReference>
<comment type="cofactor">
    <cofactor evidence="2">
        <name>Zn(2+)</name>
        <dbReference type="ChEBI" id="CHEBI:29105"/>
    </cofactor>
</comment>
<sequence length="259" mass="28362">MKSFLFVLSAIYLAGCSAPPKQVVFPQELFRSEELVVTQVSENAFIHTSYLQTDDFGKVACNGLVLTGGGEAFVFDTPTDDSSSEVLLQWLESSRGLQVKGVVPTHFHKDCLGGLPVFASRGIPSYASHQTIAFAVDNNFALPQYGFEDSLYFQVGGEIILAKHFGQGHTEDNVVVYFPSEEVLFGGCLIKELGAQKGYLGDANVSAWSQTVENIKERFPDVKLVVPGHGAYGDVGLLDYTIELFRTRHFGEGRHQNAN</sequence>
<dbReference type="GO" id="GO:0008800">
    <property type="term" value="F:beta-lactamase activity"/>
    <property type="evidence" value="ECO:0007669"/>
    <property type="project" value="UniProtKB-EC"/>
</dbReference>
<comment type="subunit">
    <text evidence="5">Monomer.</text>
</comment>
<accession>R7ZN24</accession>
<evidence type="ECO:0000256" key="2">
    <source>
        <dbReference type="ARBA" id="ARBA00001947"/>
    </source>
</evidence>
<dbReference type="EMBL" id="AQHR01000104">
    <property type="protein sequence ID" value="EON75501.1"/>
    <property type="molecule type" value="Genomic_DNA"/>
</dbReference>
<gene>
    <name evidence="14" type="ORF">ADIS_3904</name>
</gene>
<evidence type="ECO:0000256" key="8">
    <source>
        <dbReference type="ARBA" id="ARBA00022729"/>
    </source>
</evidence>
<dbReference type="GO" id="GO:0008270">
    <property type="term" value="F:zinc ion binding"/>
    <property type="evidence" value="ECO:0007669"/>
    <property type="project" value="InterPro"/>
</dbReference>
<dbReference type="GO" id="GO:0046677">
    <property type="term" value="P:response to antibiotic"/>
    <property type="evidence" value="ECO:0007669"/>
    <property type="project" value="UniProtKB-KW"/>
</dbReference>
<dbReference type="Proteomes" id="UP000013909">
    <property type="component" value="Unassembled WGS sequence"/>
</dbReference>
<dbReference type="CDD" id="cd16302">
    <property type="entry name" value="CcrA-like_MBL-B1"/>
    <property type="match status" value="1"/>
</dbReference>
<keyword evidence="10" id="KW-0378">Hydrolase</keyword>
<dbReference type="InterPro" id="IPR036866">
    <property type="entry name" value="RibonucZ/Hydroxyglut_hydro"/>
</dbReference>
<evidence type="ECO:0000313" key="14">
    <source>
        <dbReference type="EMBL" id="EON75501.1"/>
    </source>
</evidence>
<dbReference type="AlphaFoldDB" id="R7ZN24"/>
<evidence type="ECO:0000256" key="4">
    <source>
        <dbReference type="ARBA" id="ARBA00005250"/>
    </source>
</evidence>
<proteinExistence type="inferred from homology"/>
<dbReference type="PROSITE" id="PS00744">
    <property type="entry name" value="BETA_LACTAMASE_B_2"/>
    <property type="match status" value="1"/>
</dbReference>
<evidence type="ECO:0000256" key="7">
    <source>
        <dbReference type="ARBA" id="ARBA00022723"/>
    </source>
</evidence>
<organism evidence="14 15">
    <name type="scientific">Lunatimonas lonarensis</name>
    <dbReference type="NCBI Taxonomy" id="1232681"/>
    <lineage>
        <taxon>Bacteria</taxon>
        <taxon>Pseudomonadati</taxon>
        <taxon>Bacteroidota</taxon>
        <taxon>Cytophagia</taxon>
        <taxon>Cytophagales</taxon>
        <taxon>Cyclobacteriaceae</taxon>
    </lineage>
</organism>
<dbReference type="STRING" id="1232681.ADIS_3904"/>
<evidence type="ECO:0000256" key="1">
    <source>
        <dbReference type="ARBA" id="ARBA00001526"/>
    </source>
</evidence>
<dbReference type="NCBIfam" id="NF033088">
    <property type="entry name" value="bla_subclass_B1"/>
    <property type="match status" value="1"/>
</dbReference>
<evidence type="ECO:0000256" key="9">
    <source>
        <dbReference type="ARBA" id="ARBA00022764"/>
    </source>
</evidence>
<keyword evidence="12" id="KW-0046">Antibiotic resistance</keyword>
<keyword evidence="7" id="KW-0479">Metal-binding</keyword>
<dbReference type="GO" id="GO:0017001">
    <property type="term" value="P:antibiotic catabolic process"/>
    <property type="evidence" value="ECO:0007669"/>
    <property type="project" value="InterPro"/>
</dbReference>
<dbReference type="EC" id="3.5.2.6" evidence="6"/>
<evidence type="ECO:0000256" key="5">
    <source>
        <dbReference type="ARBA" id="ARBA00011245"/>
    </source>
</evidence>
<protein>
    <recommendedName>
        <fullName evidence="6">beta-lactamase</fullName>
        <ecNumber evidence="6">3.5.2.6</ecNumber>
    </recommendedName>
</protein>
<comment type="catalytic activity">
    <reaction evidence="1">
        <text>a beta-lactam + H2O = a substituted beta-amino acid</text>
        <dbReference type="Rhea" id="RHEA:20401"/>
        <dbReference type="ChEBI" id="CHEBI:15377"/>
        <dbReference type="ChEBI" id="CHEBI:35627"/>
        <dbReference type="ChEBI" id="CHEBI:140347"/>
        <dbReference type="EC" id="3.5.2.6"/>
    </reaction>
</comment>
<keyword evidence="8" id="KW-0732">Signal</keyword>
<dbReference type="InterPro" id="IPR050855">
    <property type="entry name" value="NDM-1-like"/>
</dbReference>
<comment type="caution">
    <text evidence="14">The sequence shown here is derived from an EMBL/GenBank/DDBJ whole genome shotgun (WGS) entry which is preliminary data.</text>
</comment>
<dbReference type="OrthoDB" id="9769598at2"/>
<feature type="domain" description="Metallo-beta-lactamase" evidence="13">
    <location>
        <begin position="60"/>
        <end position="229"/>
    </location>
</feature>
<dbReference type="RefSeq" id="WP_010856031.1">
    <property type="nucleotide sequence ID" value="NZ_AQHR01000104.1"/>
</dbReference>
<keyword evidence="15" id="KW-1185">Reference proteome</keyword>
<evidence type="ECO:0000256" key="10">
    <source>
        <dbReference type="ARBA" id="ARBA00022801"/>
    </source>
</evidence>